<sequence>MRRRVLLQVFAVYGEPGVPSGRDVGQAACKRHLSELPVMAVGLPVCRHVHEPGRGTRGEGRDQPTGKPPAVLQQISKRDLVRDPGVVEEDGDRLPRREAAEVRHCCIDTPVARSRPLFLSDLPHPCGLGGMQDRKEDAVSGHDVKRRVIDRKLGQPHPLRHSRESVGEVAYPPDDLRFPIPHRRKRHDQVVVWLGDGRSVPGIPLLALSVCRNDCGMQIRLLPLQPRKKCRTGGEADLPIGIDKLQDPPLPIQDAGSSVRGVALGRDPLVPVMVGICGVLQIDPSGPRVLA</sequence>
<name>A0A0W8FGN7_9ZZZZ</name>
<accession>A0A0W8FGN7</accession>
<feature type="region of interest" description="Disordered" evidence="1">
    <location>
        <begin position="49"/>
        <end position="70"/>
    </location>
</feature>
<dbReference type="AlphaFoldDB" id="A0A0W8FGN7"/>
<comment type="caution">
    <text evidence="2">The sequence shown here is derived from an EMBL/GenBank/DDBJ whole genome shotgun (WGS) entry which is preliminary data.</text>
</comment>
<evidence type="ECO:0000256" key="1">
    <source>
        <dbReference type="SAM" id="MobiDB-lite"/>
    </source>
</evidence>
<dbReference type="EMBL" id="LNQE01001231">
    <property type="protein sequence ID" value="KUG20060.1"/>
    <property type="molecule type" value="Genomic_DNA"/>
</dbReference>
<proteinExistence type="predicted"/>
<organism evidence="2">
    <name type="scientific">hydrocarbon metagenome</name>
    <dbReference type="NCBI Taxonomy" id="938273"/>
    <lineage>
        <taxon>unclassified sequences</taxon>
        <taxon>metagenomes</taxon>
        <taxon>ecological metagenomes</taxon>
    </lineage>
</organism>
<gene>
    <name evidence="2" type="ORF">ASZ90_010205</name>
</gene>
<protein>
    <submittedName>
        <fullName evidence="2">Uncharacterized protein</fullName>
    </submittedName>
</protein>
<evidence type="ECO:0000313" key="2">
    <source>
        <dbReference type="EMBL" id="KUG20060.1"/>
    </source>
</evidence>
<reference evidence="2" key="1">
    <citation type="journal article" date="2015" name="Proc. Natl. Acad. Sci. U.S.A.">
        <title>Networks of energetic and metabolic interactions define dynamics in microbial communities.</title>
        <authorList>
            <person name="Embree M."/>
            <person name="Liu J.K."/>
            <person name="Al-Bassam M.M."/>
            <person name="Zengler K."/>
        </authorList>
    </citation>
    <scope>NUCLEOTIDE SEQUENCE</scope>
</reference>
<feature type="compositionally biased region" description="Basic and acidic residues" evidence="1">
    <location>
        <begin position="49"/>
        <end position="64"/>
    </location>
</feature>